<evidence type="ECO:0000313" key="9">
    <source>
        <dbReference type="WBParaSite" id="TMUE_1000005837.1"/>
    </source>
</evidence>
<dbReference type="GO" id="GO:0050660">
    <property type="term" value="F:flavin adenine dinucleotide binding"/>
    <property type="evidence" value="ECO:0007669"/>
    <property type="project" value="InterPro"/>
</dbReference>
<keyword evidence="5" id="KW-0560">Oxidoreductase</keyword>
<keyword evidence="4" id="KW-0819">tRNA processing</keyword>
<keyword evidence="2" id="KW-0285">Flavoprotein</keyword>
<dbReference type="AlphaFoldDB" id="A0A5S6QG54"/>
<evidence type="ECO:0000256" key="6">
    <source>
        <dbReference type="PROSITE-ProRule" id="PRU00266"/>
    </source>
</evidence>
<evidence type="ECO:0000256" key="4">
    <source>
        <dbReference type="ARBA" id="ARBA00022694"/>
    </source>
</evidence>
<protein>
    <submittedName>
        <fullName evidence="9">DRBM domain-containing protein</fullName>
    </submittedName>
</protein>
<keyword evidence="3" id="KW-0288">FMN</keyword>
<dbReference type="CDD" id="cd19871">
    <property type="entry name" value="DSRM_DUS2L"/>
    <property type="match status" value="1"/>
</dbReference>
<dbReference type="PROSITE" id="PS01136">
    <property type="entry name" value="UPF0034"/>
    <property type="match status" value="1"/>
</dbReference>
<dbReference type="STRING" id="70415.A0A5S6QG54"/>
<organism evidence="8 9">
    <name type="scientific">Trichuris muris</name>
    <name type="common">Mouse whipworm</name>
    <dbReference type="NCBI Taxonomy" id="70415"/>
    <lineage>
        <taxon>Eukaryota</taxon>
        <taxon>Metazoa</taxon>
        <taxon>Ecdysozoa</taxon>
        <taxon>Nematoda</taxon>
        <taxon>Enoplea</taxon>
        <taxon>Dorylaimia</taxon>
        <taxon>Trichinellida</taxon>
        <taxon>Trichuridae</taxon>
        <taxon>Trichuris</taxon>
    </lineage>
</organism>
<dbReference type="Pfam" id="PF00035">
    <property type="entry name" value="dsrm"/>
    <property type="match status" value="1"/>
</dbReference>
<dbReference type="Gene3D" id="3.20.20.70">
    <property type="entry name" value="Aldolase class I"/>
    <property type="match status" value="1"/>
</dbReference>
<dbReference type="GO" id="GO:0017150">
    <property type="term" value="F:tRNA dihydrouridine synthase activity"/>
    <property type="evidence" value="ECO:0007669"/>
    <property type="project" value="InterPro"/>
</dbReference>
<dbReference type="Gene3D" id="3.30.160.20">
    <property type="match status" value="1"/>
</dbReference>
<comment type="cofactor">
    <cofactor evidence="1">
        <name>FMN</name>
        <dbReference type="ChEBI" id="CHEBI:58210"/>
    </cofactor>
</comment>
<dbReference type="Pfam" id="PF01207">
    <property type="entry name" value="Dus"/>
    <property type="match status" value="1"/>
</dbReference>
<evidence type="ECO:0000256" key="3">
    <source>
        <dbReference type="ARBA" id="ARBA00022643"/>
    </source>
</evidence>
<feature type="domain" description="DRBM" evidence="7">
    <location>
        <begin position="362"/>
        <end position="429"/>
    </location>
</feature>
<dbReference type="InterPro" id="IPR052582">
    <property type="entry name" value="tRNA-DUS-like"/>
</dbReference>
<dbReference type="PANTHER" id="PTHR45936:SF1">
    <property type="entry name" value="TRNA-DIHYDROURIDINE(20) SYNTHASE [NAD(P)+]-LIKE"/>
    <property type="match status" value="1"/>
</dbReference>
<evidence type="ECO:0000256" key="2">
    <source>
        <dbReference type="ARBA" id="ARBA00022630"/>
    </source>
</evidence>
<dbReference type="GO" id="GO:0005737">
    <property type="term" value="C:cytoplasm"/>
    <property type="evidence" value="ECO:0007669"/>
    <property type="project" value="TreeGrafter"/>
</dbReference>
<proteinExistence type="predicted"/>
<evidence type="ECO:0000256" key="5">
    <source>
        <dbReference type="ARBA" id="ARBA00023002"/>
    </source>
</evidence>
<dbReference type="PANTHER" id="PTHR45936">
    <property type="entry name" value="TRNA-DIHYDROURIDINE(20) SYNTHASE [NAD(P)+]-LIKE"/>
    <property type="match status" value="1"/>
</dbReference>
<dbReference type="GO" id="GO:0000049">
    <property type="term" value="F:tRNA binding"/>
    <property type="evidence" value="ECO:0007669"/>
    <property type="project" value="InterPro"/>
</dbReference>
<sequence>MSNGDVFAGCGLKVLAPMVRVTTLPFRLLALDYGADLVYTEEMVDHKVVQFQRTVNDAQGTIDFVCADENEPVFRISQRESSKLVFQIGTCDPDRALRAARLVEQDVAAVDVNMGCPKSFSLAGGMGAALLNKPYLVQQILTTLANGIRKPITCKIRLLPKLEDTLELCKLIESCGVSAVAIHGRMTSERSTVKNHNDDVAVIAKSVNVPVIASGGSNEIFHYSDMEKFRQATGSRHVMVGRAAMANPSIFRPEGLLDFDTVVAAYLENAVRAEECVKIAKYVLQRMYKEKNRMDKEQQIAQVSTLRELCSLFGMRKRFDEIRRTMDLHRFTSQPFADEHRSVDGVRRMHVTFIRKQFGLLTPKAILNEWSRQHFHRLPVFSTRRRLVDSKFSSTVSVGTFQFGSESWASNRRYAEQAAALVALVYFRLLKMIPPACFIDIPWEDMENTTENLRPECSCAGCLQTNNSTLFANICIRYSNAHANYIEGRLFEYCARTSRIAQLAEISDLCENIVLNDNRFK</sequence>
<accession>A0A5S6QG54</accession>
<dbReference type="InterPro" id="IPR035587">
    <property type="entry name" value="DUS-like_FMN-bd"/>
</dbReference>
<dbReference type="InterPro" id="IPR018517">
    <property type="entry name" value="tRNA_hU_synthase_CS"/>
</dbReference>
<evidence type="ECO:0000256" key="1">
    <source>
        <dbReference type="ARBA" id="ARBA00001917"/>
    </source>
</evidence>
<dbReference type="CDD" id="cd02801">
    <property type="entry name" value="DUS_like_FMN"/>
    <property type="match status" value="1"/>
</dbReference>
<evidence type="ECO:0000313" key="8">
    <source>
        <dbReference type="Proteomes" id="UP000046395"/>
    </source>
</evidence>
<dbReference type="WBParaSite" id="TMUE_1000005837.1">
    <property type="protein sequence ID" value="TMUE_1000005837.1"/>
    <property type="gene ID" value="WBGene00290956"/>
</dbReference>
<dbReference type="SUPFAM" id="SSF51395">
    <property type="entry name" value="FMN-linked oxidoreductases"/>
    <property type="match status" value="1"/>
</dbReference>
<dbReference type="Proteomes" id="UP000046395">
    <property type="component" value="Unassembled WGS sequence"/>
</dbReference>
<dbReference type="SUPFAM" id="SSF54768">
    <property type="entry name" value="dsRNA-binding domain-like"/>
    <property type="match status" value="1"/>
</dbReference>
<reference evidence="9" key="1">
    <citation type="submission" date="2019-12" db="UniProtKB">
        <authorList>
            <consortium name="WormBaseParasite"/>
        </authorList>
    </citation>
    <scope>IDENTIFICATION</scope>
</reference>
<name>A0A5S6QG54_TRIMR</name>
<dbReference type="PROSITE" id="PS50137">
    <property type="entry name" value="DS_RBD"/>
    <property type="match status" value="1"/>
</dbReference>
<dbReference type="InterPro" id="IPR044463">
    <property type="entry name" value="DUS2_DSRM"/>
</dbReference>
<dbReference type="InterPro" id="IPR014720">
    <property type="entry name" value="dsRBD_dom"/>
</dbReference>
<keyword evidence="6" id="KW-0694">RNA-binding</keyword>
<dbReference type="InterPro" id="IPR013785">
    <property type="entry name" value="Aldolase_TIM"/>
</dbReference>
<evidence type="ECO:0000259" key="7">
    <source>
        <dbReference type="PROSITE" id="PS50137"/>
    </source>
</evidence>
<keyword evidence="8" id="KW-1185">Reference proteome</keyword>